<proteinExistence type="predicted"/>
<sequence>MNDIKIGNIRKKAILENINKGYYFYKRDHVFDFWEREVDEFSRRLSCYVASENFDEYLINFVVDKGDNLLEGQCTCPYKVKTNDNCKHVVAAYLYYLNEVAKSKESYENLSVMRKFLNSIKEDEPESIVKFDIIIAEVNKEVRGYFKIGKNKKYVIRQFKNFIFDLENSEEIVFGKEFTWKKNHHGFNPTDRRIIKILHQYIEDENFNEKTTEGKYFIFNRTIIKDIIELLKYKEFYIEEENRLVKGDIVYDDIALEFICKNINGNLSLTIEKMPISIDESNIYLYDDKLYVTTIDFHELYSEIKSLFGDNNYIIIEDEDKDDFFKYGFSRFNSLGRVTLENTLENIIIDEPLRTEFYFDKEERNVVLTVFFNYKNIRINPFREDYKEAVIRDIKKENRILREIYKLGFIKNDNNLLLKSDKDILNLQINGIEVLKEFGEIYYSEAFKKMEVNSIKVKTMLSLNDDGWLNFSFGVDNYDSIELRNILESIRVNKKFYRAKDGSFLSLESEDIKKLSHVIEVLDINNSDIDKGNVLLNKYHSLYLKDMFINKLDKSIENLLNDVENFNLNDFKLEENVNYKLRYYQIEGVKWLSTLYQYKFGGILADEMGLGKTIQTIAFIQNVIKKGNNQCNLIVCPTSLIFNWVQEINKFAPELKVSCLYGDREKRSNLVESIDSSHIIITSYSILKRDIELLSKINFNLCILDEAQAIKNSSSITWKCAKKINAKCRFALTGTPIENSLIELWAIFDFIMPGFLSNEKKFREQFQIPIMIENDKKLLKELQDKIVPFILRRKKKDVLGELPNKIERKVIVDLNDEQKKIYTSLVNSINEEIDNNSDKSNLGKTKILILSTLTKLRQICCDPSSIIEGYNGGSSKIDILIDILDKSIDDGHKILVFSQFTSILKNVRKILENLDIKSMYLDGEIKAKTRIEMVDEFNKSNIPVFLISLKAGGSGLNLTSADIVIHLDPWWNPAVENQATDRAHRIGQENVVEVIKLISKGTIEEKIYNLQEKKKMLISDVIDGEEMDRSIITSMSLEDIKNIFKI</sequence>
<feature type="domain" description="Helicase ATP-binding" evidence="4">
    <location>
        <begin position="593"/>
        <end position="754"/>
    </location>
</feature>
<keyword evidence="6" id="KW-0067">ATP-binding</keyword>
<dbReference type="SMART" id="SM00490">
    <property type="entry name" value="HELICc"/>
    <property type="match status" value="1"/>
</dbReference>
<dbReference type="PANTHER" id="PTHR10799">
    <property type="entry name" value="SNF2/RAD54 HELICASE FAMILY"/>
    <property type="match status" value="1"/>
</dbReference>
<accession>W6S2F9</accession>
<dbReference type="InterPro" id="IPR013663">
    <property type="entry name" value="Helicase_SWF/SNF/SWI_bac"/>
</dbReference>
<dbReference type="EMBL" id="HG917868">
    <property type="protein sequence ID" value="CDM68487.1"/>
    <property type="molecule type" value="Genomic_DNA"/>
</dbReference>
<keyword evidence="2" id="KW-0862">Zinc</keyword>
<dbReference type="SMART" id="SM00487">
    <property type="entry name" value="DEXDc"/>
    <property type="match status" value="1"/>
</dbReference>
<dbReference type="InterPro" id="IPR038718">
    <property type="entry name" value="SNF2-like_sf"/>
</dbReference>
<dbReference type="Pfam" id="PF00176">
    <property type="entry name" value="SNF2-rel_dom"/>
    <property type="match status" value="1"/>
</dbReference>
<protein>
    <submittedName>
        <fullName evidence="6">Helicase, SNF2/RAD54 family</fullName>
    </submittedName>
</protein>
<dbReference type="InterPro" id="IPR027417">
    <property type="entry name" value="P-loop_NTPase"/>
</dbReference>
<dbReference type="InterPro" id="IPR049730">
    <property type="entry name" value="SNF2/RAD54-like_C"/>
</dbReference>
<feature type="domain" description="SWIM-type" evidence="3">
    <location>
        <begin position="57"/>
        <end position="97"/>
    </location>
</feature>
<keyword evidence="7" id="KW-1185">Reference proteome</keyword>
<dbReference type="GO" id="GO:0008270">
    <property type="term" value="F:zinc ion binding"/>
    <property type="evidence" value="ECO:0007669"/>
    <property type="project" value="UniProtKB-KW"/>
</dbReference>
<dbReference type="GO" id="GO:0016787">
    <property type="term" value="F:hydrolase activity"/>
    <property type="evidence" value="ECO:0007669"/>
    <property type="project" value="UniProtKB-KW"/>
</dbReference>
<evidence type="ECO:0000256" key="1">
    <source>
        <dbReference type="ARBA" id="ARBA00022801"/>
    </source>
</evidence>
<dbReference type="Gene3D" id="3.40.50.10810">
    <property type="entry name" value="Tandem AAA-ATPase domain"/>
    <property type="match status" value="1"/>
</dbReference>
<dbReference type="PROSITE" id="PS50966">
    <property type="entry name" value="ZF_SWIM"/>
    <property type="match status" value="1"/>
</dbReference>
<dbReference type="GO" id="GO:0004386">
    <property type="term" value="F:helicase activity"/>
    <property type="evidence" value="ECO:0007669"/>
    <property type="project" value="UniProtKB-KW"/>
</dbReference>
<dbReference type="SUPFAM" id="SSF52540">
    <property type="entry name" value="P-loop containing nucleoside triphosphate hydrolases"/>
    <property type="match status" value="2"/>
</dbReference>
<dbReference type="PATRIC" id="fig|1216932.3.peg.1322"/>
<dbReference type="InterPro" id="IPR007527">
    <property type="entry name" value="Znf_SWIM"/>
</dbReference>
<dbReference type="RefSeq" id="WP_051483733.1">
    <property type="nucleotide sequence ID" value="NZ_HG917868.1"/>
</dbReference>
<dbReference type="AlphaFoldDB" id="W6S2F9"/>
<evidence type="ECO:0000259" key="3">
    <source>
        <dbReference type="PROSITE" id="PS50966"/>
    </source>
</evidence>
<dbReference type="PROSITE" id="PS51192">
    <property type="entry name" value="HELICASE_ATP_BIND_1"/>
    <property type="match status" value="1"/>
</dbReference>
<name>W6S2F9_9CLOT</name>
<dbReference type="Pfam" id="PF00271">
    <property type="entry name" value="Helicase_C"/>
    <property type="match status" value="1"/>
</dbReference>
<keyword evidence="6" id="KW-0347">Helicase</keyword>
<dbReference type="FunFam" id="3.40.50.300:FF:000533">
    <property type="entry name" value="Helicase, Snf2 family"/>
    <property type="match status" value="1"/>
</dbReference>
<evidence type="ECO:0000313" key="6">
    <source>
        <dbReference type="EMBL" id="CDM68487.1"/>
    </source>
</evidence>
<dbReference type="Gene3D" id="3.40.50.300">
    <property type="entry name" value="P-loop containing nucleotide triphosphate hydrolases"/>
    <property type="match status" value="1"/>
</dbReference>
<dbReference type="InterPro" id="IPR001650">
    <property type="entry name" value="Helicase_C-like"/>
</dbReference>
<dbReference type="InterPro" id="IPR014001">
    <property type="entry name" value="Helicase_ATP-bd"/>
</dbReference>
<keyword evidence="6" id="KW-0547">Nucleotide-binding</keyword>
<feature type="domain" description="Helicase C-terminal" evidence="5">
    <location>
        <begin position="876"/>
        <end position="1043"/>
    </location>
</feature>
<evidence type="ECO:0000259" key="4">
    <source>
        <dbReference type="PROSITE" id="PS51192"/>
    </source>
</evidence>
<dbReference type="HOGENOM" id="CLU_000315_21_1_9"/>
<evidence type="ECO:0000256" key="2">
    <source>
        <dbReference type="PROSITE-ProRule" id="PRU00325"/>
    </source>
</evidence>
<evidence type="ECO:0000259" key="5">
    <source>
        <dbReference type="PROSITE" id="PS51194"/>
    </source>
</evidence>
<organism evidence="6 7">
    <name type="scientific">Clostridium bornimense</name>
    <dbReference type="NCBI Taxonomy" id="1216932"/>
    <lineage>
        <taxon>Bacteria</taxon>
        <taxon>Bacillati</taxon>
        <taxon>Bacillota</taxon>
        <taxon>Clostridia</taxon>
        <taxon>Eubacteriales</taxon>
        <taxon>Clostridiaceae</taxon>
        <taxon>Clostridium</taxon>
    </lineage>
</organism>
<reference evidence="6 7" key="1">
    <citation type="submission" date="2013-11" db="EMBL/GenBank/DDBJ databases">
        <title>Complete genome sequence of Clostridum sp. M2/40.</title>
        <authorList>
            <person name="Wibberg D."/>
            <person name="Puehler A."/>
            <person name="Schlueter A."/>
        </authorList>
    </citation>
    <scope>NUCLEOTIDE SEQUENCE [LARGE SCALE GENOMIC DNA]</scope>
    <source>
        <strain evidence="7">M2/40</strain>
    </source>
</reference>
<dbReference type="InterPro" id="IPR000330">
    <property type="entry name" value="SNF2_N"/>
</dbReference>
<keyword evidence="1" id="KW-0378">Hydrolase</keyword>
<keyword evidence="2" id="KW-0479">Metal-binding</keyword>
<dbReference type="PROSITE" id="PS51194">
    <property type="entry name" value="HELICASE_CTER"/>
    <property type="match status" value="1"/>
</dbReference>
<dbReference type="GO" id="GO:0005524">
    <property type="term" value="F:ATP binding"/>
    <property type="evidence" value="ECO:0007669"/>
    <property type="project" value="InterPro"/>
</dbReference>
<dbReference type="eggNOG" id="COG0553">
    <property type="taxonomic scope" value="Bacteria"/>
</dbReference>
<dbReference type="KEGG" id="clt:CM240_1328"/>
<dbReference type="Pfam" id="PF08455">
    <property type="entry name" value="SNF2_assoc"/>
    <property type="match status" value="1"/>
</dbReference>
<dbReference type="Pfam" id="PF04434">
    <property type="entry name" value="SWIM"/>
    <property type="match status" value="1"/>
</dbReference>
<evidence type="ECO:0000313" key="7">
    <source>
        <dbReference type="Proteomes" id="UP000019426"/>
    </source>
</evidence>
<dbReference type="STRING" id="1216932.CM240_1328"/>
<dbReference type="CDD" id="cd18793">
    <property type="entry name" value="SF2_C_SNF"/>
    <property type="match status" value="1"/>
</dbReference>
<dbReference type="CDD" id="cd18012">
    <property type="entry name" value="DEXQc_arch_SWI2_SNF2"/>
    <property type="match status" value="1"/>
</dbReference>
<gene>
    <name evidence="6" type="ORF">CM240_1328</name>
</gene>
<dbReference type="OrthoDB" id="9760715at2"/>
<keyword evidence="2" id="KW-0863">Zinc-finger</keyword>
<dbReference type="Proteomes" id="UP000019426">
    <property type="component" value="Chromosome M2/40_rep1"/>
</dbReference>